<gene>
    <name evidence="2" type="ORF">AYI69_g8702</name>
</gene>
<keyword evidence="1" id="KW-1133">Transmembrane helix</keyword>
<feature type="transmembrane region" description="Helical" evidence="1">
    <location>
        <begin position="12"/>
        <end position="33"/>
    </location>
</feature>
<evidence type="ECO:0000256" key="1">
    <source>
        <dbReference type="SAM" id="Phobius"/>
    </source>
</evidence>
<organism evidence="2 3">
    <name type="scientific">Smittium culicis</name>
    <dbReference type="NCBI Taxonomy" id="133412"/>
    <lineage>
        <taxon>Eukaryota</taxon>
        <taxon>Fungi</taxon>
        <taxon>Fungi incertae sedis</taxon>
        <taxon>Zoopagomycota</taxon>
        <taxon>Kickxellomycotina</taxon>
        <taxon>Harpellomycetes</taxon>
        <taxon>Harpellales</taxon>
        <taxon>Legeriomycetaceae</taxon>
        <taxon>Smittium</taxon>
    </lineage>
</organism>
<sequence length="73" mass="8785">MFHHFFPKFNSLVLAVVPPLVNMAFVVMFSVYIRTSLFDHPARYHYVTGDTPTCIRRIRSHRHGFFWFHRFQG</sequence>
<dbReference type="EMBL" id="LSSM01004756">
    <property type="protein sequence ID" value="OMJ14189.1"/>
    <property type="molecule type" value="Genomic_DNA"/>
</dbReference>
<comment type="caution">
    <text evidence="2">The sequence shown here is derived from an EMBL/GenBank/DDBJ whole genome shotgun (WGS) entry which is preliminary data.</text>
</comment>
<proteinExistence type="predicted"/>
<dbReference type="AlphaFoldDB" id="A0A1R1XHS6"/>
<dbReference type="Proteomes" id="UP000187429">
    <property type="component" value="Unassembled WGS sequence"/>
</dbReference>
<keyword evidence="3" id="KW-1185">Reference proteome</keyword>
<protein>
    <submittedName>
        <fullName evidence="2">Uncharacterized protein</fullName>
    </submittedName>
</protein>
<keyword evidence="1" id="KW-0472">Membrane</keyword>
<accession>A0A1R1XHS6</accession>
<keyword evidence="1" id="KW-0812">Transmembrane</keyword>
<reference evidence="3" key="1">
    <citation type="submission" date="2017-01" db="EMBL/GenBank/DDBJ databases">
        <authorList>
            <person name="Wang Y."/>
            <person name="White M."/>
            <person name="Kvist S."/>
            <person name="Moncalvo J.-M."/>
        </authorList>
    </citation>
    <scope>NUCLEOTIDE SEQUENCE [LARGE SCALE GENOMIC DNA]</scope>
    <source>
        <strain evidence="3">ID-206-W2</strain>
    </source>
</reference>
<evidence type="ECO:0000313" key="2">
    <source>
        <dbReference type="EMBL" id="OMJ14189.1"/>
    </source>
</evidence>
<evidence type="ECO:0000313" key="3">
    <source>
        <dbReference type="Proteomes" id="UP000187429"/>
    </source>
</evidence>
<name>A0A1R1XHS6_9FUNG</name>